<sequence length="107" mass="12114">MVHSKWYFIRPPMPGSRTVMLVSAHAHSLTHSLTHSQTRMIKCNHHQISTCQNGALSIDHSYISTVFSFHGRVTVCKLSVRLTSGSHEAQFLFDLARDVHTRRTSKA</sequence>
<dbReference type="AlphaFoldDB" id="A0A7R9WQN0"/>
<dbReference type="EMBL" id="HBEF01006769">
    <property type="protein sequence ID" value="CAD8332115.1"/>
    <property type="molecule type" value="Transcribed_RNA"/>
</dbReference>
<name>A0A7R9WQN0_9STRA</name>
<proteinExistence type="predicted"/>
<gene>
    <name evidence="1" type="ORF">CAUS1442_LOCUS4214</name>
</gene>
<evidence type="ECO:0000313" key="1">
    <source>
        <dbReference type="EMBL" id="CAD8332115.1"/>
    </source>
</evidence>
<organism evidence="1">
    <name type="scientific">Craspedostauros australis</name>
    <dbReference type="NCBI Taxonomy" id="1486917"/>
    <lineage>
        <taxon>Eukaryota</taxon>
        <taxon>Sar</taxon>
        <taxon>Stramenopiles</taxon>
        <taxon>Ochrophyta</taxon>
        <taxon>Bacillariophyta</taxon>
        <taxon>Bacillariophyceae</taxon>
        <taxon>Bacillariophycidae</taxon>
        <taxon>Naviculales</taxon>
        <taxon>Naviculaceae</taxon>
        <taxon>Craspedostauros</taxon>
    </lineage>
</organism>
<accession>A0A7R9WQN0</accession>
<reference evidence="1" key="1">
    <citation type="submission" date="2021-01" db="EMBL/GenBank/DDBJ databases">
        <authorList>
            <person name="Corre E."/>
            <person name="Pelletier E."/>
            <person name="Niang G."/>
            <person name="Scheremetjew M."/>
            <person name="Finn R."/>
            <person name="Kale V."/>
            <person name="Holt S."/>
            <person name="Cochrane G."/>
            <person name="Meng A."/>
            <person name="Brown T."/>
            <person name="Cohen L."/>
        </authorList>
    </citation>
    <scope>NUCLEOTIDE SEQUENCE</scope>
    <source>
        <strain evidence="1">CCMP3328</strain>
    </source>
</reference>
<protein>
    <submittedName>
        <fullName evidence="1">Uncharacterized protein</fullName>
    </submittedName>
</protein>